<protein>
    <recommendedName>
        <fullName evidence="3">Nucleic-acid-binding protein from transposon X-element</fullName>
    </recommendedName>
</protein>
<reference evidence="1" key="1">
    <citation type="submission" date="2020-07" db="EMBL/GenBank/DDBJ databases">
        <title>Multicomponent nature underlies the extraordinary mechanical properties of spider dragline silk.</title>
        <authorList>
            <person name="Kono N."/>
            <person name="Nakamura H."/>
            <person name="Mori M."/>
            <person name="Yoshida Y."/>
            <person name="Ohtoshi R."/>
            <person name="Malay A.D."/>
            <person name="Moran D.A.P."/>
            <person name="Tomita M."/>
            <person name="Numata K."/>
            <person name="Arakawa K."/>
        </authorList>
    </citation>
    <scope>NUCLEOTIDE SEQUENCE</scope>
</reference>
<comment type="caution">
    <text evidence="1">The sequence shown here is derived from an EMBL/GenBank/DDBJ whole genome shotgun (WGS) entry which is preliminary data.</text>
</comment>
<proteinExistence type="predicted"/>
<dbReference type="AlphaFoldDB" id="A0A8X6KWZ2"/>
<accession>A0A8X6KWZ2</accession>
<dbReference type="Proteomes" id="UP000887116">
    <property type="component" value="Unassembled WGS sequence"/>
</dbReference>
<evidence type="ECO:0000313" key="1">
    <source>
        <dbReference type="EMBL" id="GFQ88279.1"/>
    </source>
</evidence>
<name>A0A8X6KWZ2_TRICU</name>
<gene>
    <name evidence="1" type="ORF">TNCT_455841</name>
</gene>
<evidence type="ECO:0008006" key="3">
    <source>
        <dbReference type="Google" id="ProtNLM"/>
    </source>
</evidence>
<keyword evidence="2" id="KW-1185">Reference proteome</keyword>
<evidence type="ECO:0000313" key="2">
    <source>
        <dbReference type="Proteomes" id="UP000887116"/>
    </source>
</evidence>
<sequence>MPGVLPLQQICTRTPRCVKCAGNHLAKECEKPFGDTPKCCLCGGEHPANFLGCPKNPKPEWMQKKKGRGCKELHVPIRSHPKRTFGSSEVKLPHRAQLPNPALPPHLIIPILSIVNFSLGLNPVTLLFNANIDA</sequence>
<dbReference type="OrthoDB" id="8123891at2759"/>
<organism evidence="1 2">
    <name type="scientific">Trichonephila clavata</name>
    <name type="common">Joro spider</name>
    <name type="synonym">Nephila clavata</name>
    <dbReference type="NCBI Taxonomy" id="2740835"/>
    <lineage>
        <taxon>Eukaryota</taxon>
        <taxon>Metazoa</taxon>
        <taxon>Ecdysozoa</taxon>
        <taxon>Arthropoda</taxon>
        <taxon>Chelicerata</taxon>
        <taxon>Arachnida</taxon>
        <taxon>Araneae</taxon>
        <taxon>Araneomorphae</taxon>
        <taxon>Entelegynae</taxon>
        <taxon>Araneoidea</taxon>
        <taxon>Nephilidae</taxon>
        <taxon>Trichonephila</taxon>
    </lineage>
</organism>
<dbReference type="EMBL" id="BMAO01033278">
    <property type="protein sequence ID" value="GFQ88279.1"/>
    <property type="molecule type" value="Genomic_DNA"/>
</dbReference>